<dbReference type="EMBL" id="QGMY01000014">
    <property type="protein sequence ID" value="PWR70356.1"/>
    <property type="molecule type" value="Genomic_DNA"/>
</dbReference>
<evidence type="ECO:0000313" key="4">
    <source>
        <dbReference type="Proteomes" id="UP000245657"/>
    </source>
</evidence>
<dbReference type="Proteomes" id="UP000245657">
    <property type="component" value="Unassembled WGS sequence"/>
</dbReference>
<comment type="caution">
    <text evidence="3">The sequence shown here is derived from an EMBL/GenBank/DDBJ whole genome shotgun (WGS) entry which is preliminary data.</text>
</comment>
<dbReference type="RefSeq" id="WP_109969785.1">
    <property type="nucleotide sequence ID" value="NZ_CP176093.1"/>
</dbReference>
<dbReference type="PANTHER" id="PTHR43228:SF1">
    <property type="entry name" value="TWO-COMPONENT RESPONSE REGULATOR ARR22"/>
    <property type="match status" value="1"/>
</dbReference>
<proteinExistence type="predicted"/>
<dbReference type="SMART" id="SM00448">
    <property type="entry name" value="REC"/>
    <property type="match status" value="1"/>
</dbReference>
<evidence type="ECO:0000256" key="1">
    <source>
        <dbReference type="PROSITE-ProRule" id="PRU00169"/>
    </source>
</evidence>
<feature type="domain" description="Response regulatory" evidence="2">
    <location>
        <begin position="27"/>
        <end position="142"/>
    </location>
</feature>
<evidence type="ECO:0000259" key="2">
    <source>
        <dbReference type="PROSITE" id="PS50110"/>
    </source>
</evidence>
<dbReference type="InterPro" id="IPR052048">
    <property type="entry name" value="ST_Response_Regulator"/>
</dbReference>
<dbReference type="AlphaFoldDB" id="A0A2V2MY84"/>
<dbReference type="GO" id="GO:0000160">
    <property type="term" value="P:phosphorelay signal transduction system"/>
    <property type="evidence" value="ECO:0007669"/>
    <property type="project" value="InterPro"/>
</dbReference>
<dbReference type="Pfam" id="PF00072">
    <property type="entry name" value="Response_reg"/>
    <property type="match status" value="1"/>
</dbReference>
<feature type="modified residue" description="4-aspartylphosphate" evidence="1">
    <location>
        <position position="77"/>
    </location>
</feature>
<dbReference type="GeneID" id="97547571"/>
<dbReference type="CDD" id="cd00156">
    <property type="entry name" value="REC"/>
    <property type="match status" value="1"/>
</dbReference>
<gene>
    <name evidence="3" type="ORF">DK846_14850</name>
</gene>
<sequence>MDEFASSRDFLYPMHMYDRIHPFPQFHLLIVDDDEEILFITKRLLERFSIFVIDTACSAQIGLEKLKECRYDVIMSDYEMPVVNGIAFLETIRYRGDTTPFVIHSHKTEAEIKSIHTISEKILFLEKGTEPRCMYDTLIGCINRRLSYE</sequence>
<organism evidence="3 4">
    <name type="scientific">Methanospirillum lacunae</name>
    <dbReference type="NCBI Taxonomy" id="668570"/>
    <lineage>
        <taxon>Archaea</taxon>
        <taxon>Methanobacteriati</taxon>
        <taxon>Methanobacteriota</taxon>
        <taxon>Stenosarchaea group</taxon>
        <taxon>Methanomicrobia</taxon>
        <taxon>Methanomicrobiales</taxon>
        <taxon>Methanospirillaceae</taxon>
        <taxon>Methanospirillum</taxon>
    </lineage>
</organism>
<accession>A0A2V2MY84</accession>
<reference evidence="3 4" key="1">
    <citation type="submission" date="2018-05" db="EMBL/GenBank/DDBJ databases">
        <title>Draft genome of Methanospirillum lacunae Ki8-1.</title>
        <authorList>
            <person name="Dueholm M.S."/>
            <person name="Nielsen P.H."/>
            <person name="Bakmann L.F."/>
            <person name="Otzen D.E."/>
        </authorList>
    </citation>
    <scope>NUCLEOTIDE SEQUENCE [LARGE SCALE GENOMIC DNA]</scope>
    <source>
        <strain evidence="3 4">Ki8-1</strain>
    </source>
</reference>
<dbReference type="SUPFAM" id="SSF52172">
    <property type="entry name" value="CheY-like"/>
    <property type="match status" value="1"/>
</dbReference>
<name>A0A2V2MY84_9EURY</name>
<dbReference type="InterPro" id="IPR001789">
    <property type="entry name" value="Sig_transdc_resp-reg_receiver"/>
</dbReference>
<dbReference type="PROSITE" id="PS50110">
    <property type="entry name" value="RESPONSE_REGULATORY"/>
    <property type="match status" value="1"/>
</dbReference>
<keyword evidence="1" id="KW-0597">Phosphoprotein</keyword>
<protein>
    <recommendedName>
        <fullName evidence="2">Response regulatory domain-containing protein</fullName>
    </recommendedName>
</protein>
<keyword evidence="4" id="KW-1185">Reference proteome</keyword>
<dbReference type="PANTHER" id="PTHR43228">
    <property type="entry name" value="TWO-COMPONENT RESPONSE REGULATOR"/>
    <property type="match status" value="1"/>
</dbReference>
<evidence type="ECO:0000313" key="3">
    <source>
        <dbReference type="EMBL" id="PWR70356.1"/>
    </source>
</evidence>
<dbReference type="Gene3D" id="3.40.50.2300">
    <property type="match status" value="1"/>
</dbReference>
<dbReference type="InterPro" id="IPR011006">
    <property type="entry name" value="CheY-like_superfamily"/>
</dbReference>